<evidence type="ECO:0000313" key="4">
    <source>
        <dbReference type="Proteomes" id="UP001057375"/>
    </source>
</evidence>
<dbReference type="Proteomes" id="UP001057375">
    <property type="component" value="Unassembled WGS sequence"/>
</dbReference>
<feature type="chain" id="PRO_5046024131" description="Thioredoxin domain-containing protein" evidence="1">
    <location>
        <begin position="20"/>
        <end position="340"/>
    </location>
</feature>
<reference evidence="3" key="1">
    <citation type="submission" date="2022-03" db="EMBL/GenBank/DDBJ databases">
        <title>Draft genome sequence of Aduncisulcus paluster, a free-living microaerophilic Fornicata.</title>
        <authorList>
            <person name="Yuyama I."/>
            <person name="Kume K."/>
            <person name="Tamura T."/>
            <person name="Inagaki Y."/>
            <person name="Hashimoto T."/>
        </authorList>
    </citation>
    <scope>NUCLEOTIDE SEQUENCE</scope>
    <source>
        <strain evidence="3">NY0171</strain>
    </source>
</reference>
<dbReference type="EMBL" id="BQXS01011095">
    <property type="protein sequence ID" value="GKT35915.1"/>
    <property type="molecule type" value="Genomic_DNA"/>
</dbReference>
<dbReference type="SUPFAM" id="SSF52833">
    <property type="entry name" value="Thioredoxin-like"/>
    <property type="match status" value="1"/>
</dbReference>
<dbReference type="Gene3D" id="3.40.30.10">
    <property type="entry name" value="Glutaredoxin"/>
    <property type="match status" value="1"/>
</dbReference>
<accession>A0ABQ5KTW3</accession>
<keyword evidence="4" id="KW-1185">Reference proteome</keyword>
<dbReference type="Pfam" id="PF00085">
    <property type="entry name" value="Thioredoxin"/>
    <property type="match status" value="1"/>
</dbReference>
<organism evidence="3 4">
    <name type="scientific">Aduncisulcus paluster</name>
    <dbReference type="NCBI Taxonomy" id="2918883"/>
    <lineage>
        <taxon>Eukaryota</taxon>
        <taxon>Metamonada</taxon>
        <taxon>Carpediemonas-like organisms</taxon>
        <taxon>Aduncisulcus</taxon>
    </lineage>
</organism>
<feature type="signal peptide" evidence="1">
    <location>
        <begin position="1"/>
        <end position="19"/>
    </location>
</feature>
<feature type="domain" description="Thioredoxin" evidence="2">
    <location>
        <begin position="173"/>
        <end position="256"/>
    </location>
</feature>
<dbReference type="InterPro" id="IPR013766">
    <property type="entry name" value="Thioredoxin_domain"/>
</dbReference>
<evidence type="ECO:0000259" key="2">
    <source>
        <dbReference type="Pfam" id="PF00085"/>
    </source>
</evidence>
<gene>
    <name evidence="3" type="ORF">ADUPG1_008977</name>
</gene>
<evidence type="ECO:0000256" key="1">
    <source>
        <dbReference type="SAM" id="SignalP"/>
    </source>
</evidence>
<keyword evidence="1" id="KW-0732">Signal</keyword>
<protein>
    <recommendedName>
        <fullName evidence="2">Thioredoxin domain-containing protein</fullName>
    </recommendedName>
</protein>
<evidence type="ECO:0000313" key="3">
    <source>
        <dbReference type="EMBL" id="GKT35915.1"/>
    </source>
</evidence>
<comment type="caution">
    <text evidence="3">The sequence shown here is derived from an EMBL/GenBank/DDBJ whole genome shotgun (WGS) entry which is preliminary data.</text>
</comment>
<name>A0ABQ5KTW3_9EUKA</name>
<dbReference type="InterPro" id="IPR036249">
    <property type="entry name" value="Thioredoxin-like_sf"/>
</dbReference>
<proteinExistence type="predicted"/>
<sequence length="340" mass="39300">MHPFTLLCVILALCGLVLADSSSHVDFVEAQNDKASYTIFFHDPTLEKSIKALEVFEDAVNMSSNEGVKYYIVDVTTEENSFLQRQEFLPEFPQIFAMNHFESLEIYPFDFMDTFKVFEFLSLKFQSTDSSLVQIITEDEDMIEIKELLLDSNAIIDEDKSHRTYKKWSGKPFLLFAYSSQKCDKCKSTASMFYKLSHRNYDDVAFGMIDCAGDVYANNFCGNLNLKRMPQLILYIDERTIQYDGAETVYGVEEWLAHRMLLADVEYDQWYNEQIEAGSYESRAAFEKKEKEADAYLEKKGMPMFFPPLPNPSKTALKLDAIDSSILEIQILLDRINKLM</sequence>